<sequence>MTVQTINTLKGIATPVANEVYQVLGYSAQGDGGGGEFYWDSNDTTSAENGGTIFIASTGRWKRLYSGELNVRWFGAKGDNAADDFDAINNCIQYARQVFIAGGKLLFPRGIYRISQTLNITGASYWQIIGEGATLSPTSAITAINLEGHTLHYTGLNISFEALTYNQINENCVAIWLHKNGTTANNQVNNSIFEYFAIIGAHTGIKSVPNTGLVWQLDFKSIFFDIYEGVSDIQGIGFDIASGFNQGGSTTIRISKCSIQSFIVNRLDKNGNPIYPKGVGYRGYRIYYSSDVYIVDSSYDGYLGTTIQLNQNGQIMDIFSKNFHIDGFHCEALTNTLNANNVLAPFRINSTGFVDIKNVVILDSLMNCGGPTAAGAWFLFFGSGVVNFGTYNNNQINTTDNTPIYIITFSNLLDGDDVTNKRAQVNLSNAIQPSQVHLLNRNYNSVRFEAQEVNGLVTAVTGTAAATILNIPTTRGAFMLAVRGFSQIDGSVYFIDYLLVSRSRTSGIANVKPLFSDSSNYTAVTNTYTVTADGNIQLARTTATGFWVTAKVVNMI</sequence>
<dbReference type="Proteomes" id="UP000320811">
    <property type="component" value="Unassembled WGS sequence"/>
</dbReference>
<proteinExistence type="predicted"/>
<dbReference type="Gene3D" id="2.160.20.10">
    <property type="entry name" value="Single-stranded right-handed beta-helix, Pectin lyase-like"/>
    <property type="match status" value="1"/>
</dbReference>
<keyword evidence="3" id="KW-1185">Reference proteome</keyword>
<organism evidence="2 3">
    <name type="scientific">Chitinophaga polysaccharea</name>
    <dbReference type="NCBI Taxonomy" id="1293035"/>
    <lineage>
        <taxon>Bacteria</taxon>
        <taxon>Pseudomonadati</taxon>
        <taxon>Bacteroidota</taxon>
        <taxon>Chitinophagia</taxon>
        <taxon>Chitinophagales</taxon>
        <taxon>Chitinophagaceae</taxon>
        <taxon>Chitinophaga</taxon>
    </lineage>
</organism>
<dbReference type="AlphaFoldDB" id="A0A561PP44"/>
<comment type="caution">
    <text evidence="2">The sequence shown here is derived from an EMBL/GenBank/DDBJ whole genome shotgun (WGS) entry which is preliminary data.</text>
</comment>
<accession>A0A561PP44</accession>
<reference evidence="2 3" key="1">
    <citation type="submission" date="2019-06" db="EMBL/GenBank/DDBJ databases">
        <title>Sorghum-associated microbial communities from plants grown in Nebraska, USA.</title>
        <authorList>
            <person name="Schachtman D."/>
        </authorList>
    </citation>
    <scope>NUCLEOTIDE SEQUENCE [LARGE SCALE GENOMIC DNA]</scope>
    <source>
        <strain evidence="2 3">1209</strain>
    </source>
</reference>
<evidence type="ECO:0000313" key="2">
    <source>
        <dbReference type="EMBL" id="TWF39868.1"/>
    </source>
</evidence>
<feature type="domain" description="Rhamnogalacturonase A/B/Epimerase-like pectate lyase" evidence="1">
    <location>
        <begin position="70"/>
        <end position="144"/>
    </location>
</feature>
<gene>
    <name evidence="2" type="ORF">FHW36_105308</name>
</gene>
<dbReference type="RefSeq" id="WP_145671047.1">
    <property type="nucleotide sequence ID" value="NZ_VIWO01000005.1"/>
</dbReference>
<evidence type="ECO:0000313" key="3">
    <source>
        <dbReference type="Proteomes" id="UP000320811"/>
    </source>
</evidence>
<dbReference type="SUPFAM" id="SSF51126">
    <property type="entry name" value="Pectin lyase-like"/>
    <property type="match status" value="1"/>
</dbReference>
<evidence type="ECO:0000259" key="1">
    <source>
        <dbReference type="Pfam" id="PF12708"/>
    </source>
</evidence>
<protein>
    <recommendedName>
        <fullName evidence="1">Rhamnogalacturonase A/B/Epimerase-like pectate lyase domain-containing protein</fullName>
    </recommendedName>
</protein>
<dbReference type="OrthoDB" id="631055at2"/>
<dbReference type="EMBL" id="VIWO01000005">
    <property type="protein sequence ID" value="TWF39868.1"/>
    <property type="molecule type" value="Genomic_DNA"/>
</dbReference>
<dbReference type="Pfam" id="PF12708">
    <property type="entry name" value="Pect-lyase_RHGA_epim"/>
    <property type="match status" value="1"/>
</dbReference>
<dbReference type="InterPro" id="IPR012334">
    <property type="entry name" value="Pectin_lyas_fold"/>
</dbReference>
<dbReference type="InterPro" id="IPR011050">
    <property type="entry name" value="Pectin_lyase_fold/virulence"/>
</dbReference>
<name>A0A561PP44_9BACT</name>
<dbReference type="InterPro" id="IPR024535">
    <property type="entry name" value="RHGA/B-epi-like_pectate_lyase"/>
</dbReference>